<dbReference type="SUPFAM" id="SSF51905">
    <property type="entry name" value="FAD/NAD(P)-binding domain"/>
    <property type="match status" value="1"/>
</dbReference>
<evidence type="ECO:0000256" key="2">
    <source>
        <dbReference type="ARBA" id="ARBA00023002"/>
    </source>
</evidence>
<sequence>MQKNQLFDTIVLGGSYAGLSAAMALGRSIRSVLIIDNGKPCNRQTPYSHNFLTQDGKTPAEIATVAKKQVEQYDTVRFVNDSVATAYASNDQFVVETISKKQFKAKKLIMATGIRDIMPDITGFAACWGISVIHCPYCHGYEFRDQRTGILVPEDPSAALHLSGLVKNLTTDVTLFTNGRSPFDAEQLTNFSDRNIQVNRDKISEIIHQDGYIKHIKLENDGLIALDALYARVSFDLHHDIAKQLGCGITEMGLLQIDSFQQTTIPGVYACGDMSNPMRSVASAVYTGNLAGAMVNMALCEAHP</sequence>
<dbReference type="PANTHER" id="PTHR48105">
    <property type="entry name" value="THIOREDOXIN REDUCTASE 1-RELATED-RELATED"/>
    <property type="match status" value="1"/>
</dbReference>
<dbReference type="PRINTS" id="PR00368">
    <property type="entry name" value="FADPNR"/>
</dbReference>
<dbReference type="PRINTS" id="PR00469">
    <property type="entry name" value="PNDRDTASEII"/>
</dbReference>
<evidence type="ECO:0000256" key="1">
    <source>
        <dbReference type="ARBA" id="ARBA00022630"/>
    </source>
</evidence>
<dbReference type="InterPro" id="IPR023753">
    <property type="entry name" value="FAD/NAD-binding_dom"/>
</dbReference>
<keyword evidence="5" id="KW-1185">Reference proteome</keyword>
<comment type="caution">
    <text evidence="4">The sequence shown here is derived from an EMBL/GenBank/DDBJ whole genome shotgun (WGS) entry which is preliminary data.</text>
</comment>
<gene>
    <name evidence="4" type="ORF">ACFSQ6_10185</name>
</gene>
<reference evidence="5" key="1">
    <citation type="journal article" date="2019" name="Int. J. Syst. Evol. Microbiol.">
        <title>The Global Catalogue of Microorganisms (GCM) 10K type strain sequencing project: providing services to taxonomists for standard genome sequencing and annotation.</title>
        <authorList>
            <consortium name="The Broad Institute Genomics Platform"/>
            <consortium name="The Broad Institute Genome Sequencing Center for Infectious Disease"/>
            <person name="Wu L."/>
            <person name="Ma J."/>
        </authorList>
    </citation>
    <scope>NUCLEOTIDE SEQUENCE [LARGE SCALE GENOMIC DNA]</scope>
    <source>
        <strain evidence="5">KCTC 42247</strain>
    </source>
</reference>
<feature type="domain" description="FAD/NAD(P)-binding" evidence="3">
    <location>
        <begin position="7"/>
        <end position="288"/>
    </location>
</feature>
<dbReference type="InterPro" id="IPR036188">
    <property type="entry name" value="FAD/NAD-bd_sf"/>
</dbReference>
<dbReference type="InterPro" id="IPR050097">
    <property type="entry name" value="Ferredoxin-NADP_redctase_2"/>
</dbReference>
<keyword evidence="2" id="KW-0560">Oxidoreductase</keyword>
<name>A0ABW5UFW8_9SPHI</name>
<proteinExistence type="predicted"/>
<dbReference type="EMBL" id="JBHUMB010000013">
    <property type="protein sequence ID" value="MFD2743766.1"/>
    <property type="molecule type" value="Genomic_DNA"/>
</dbReference>
<accession>A0ABW5UFW8</accession>
<dbReference type="RefSeq" id="WP_066756908.1">
    <property type="nucleotide sequence ID" value="NZ_JBHUMB010000013.1"/>
</dbReference>
<evidence type="ECO:0000313" key="4">
    <source>
        <dbReference type="EMBL" id="MFD2743766.1"/>
    </source>
</evidence>
<protein>
    <submittedName>
        <fullName evidence="4">NAD(P)/FAD-dependent oxidoreductase</fullName>
    </submittedName>
</protein>
<keyword evidence="1" id="KW-0285">Flavoprotein</keyword>
<evidence type="ECO:0000259" key="3">
    <source>
        <dbReference type="Pfam" id="PF07992"/>
    </source>
</evidence>
<evidence type="ECO:0000313" key="5">
    <source>
        <dbReference type="Proteomes" id="UP001597418"/>
    </source>
</evidence>
<dbReference type="Gene3D" id="3.50.50.60">
    <property type="entry name" value="FAD/NAD(P)-binding domain"/>
    <property type="match status" value="2"/>
</dbReference>
<dbReference type="Proteomes" id="UP001597418">
    <property type="component" value="Unassembled WGS sequence"/>
</dbReference>
<organism evidence="4 5">
    <name type="scientific">Sphingobacterium populi</name>
    <dbReference type="NCBI Taxonomy" id="1812824"/>
    <lineage>
        <taxon>Bacteria</taxon>
        <taxon>Pseudomonadati</taxon>
        <taxon>Bacteroidota</taxon>
        <taxon>Sphingobacteriia</taxon>
        <taxon>Sphingobacteriales</taxon>
        <taxon>Sphingobacteriaceae</taxon>
        <taxon>Sphingobacterium</taxon>
    </lineage>
</organism>
<dbReference type="Pfam" id="PF07992">
    <property type="entry name" value="Pyr_redox_2"/>
    <property type="match status" value="1"/>
</dbReference>